<keyword evidence="5 7" id="KW-0472">Membrane</keyword>
<evidence type="ECO:0000256" key="7">
    <source>
        <dbReference type="SAM" id="Phobius"/>
    </source>
</evidence>
<evidence type="ECO:0000313" key="9">
    <source>
        <dbReference type="EMBL" id="RWS29582.1"/>
    </source>
</evidence>
<proteinExistence type="inferred from homology"/>
<dbReference type="GO" id="GO:0012505">
    <property type="term" value="C:endomembrane system"/>
    <property type="evidence" value="ECO:0007669"/>
    <property type="project" value="UniProtKB-SubCell"/>
</dbReference>
<comment type="similarity">
    <text evidence="2">Belongs to the DRAM/TMEM150 family.</text>
</comment>
<feature type="compositionally biased region" description="Polar residues" evidence="6">
    <location>
        <begin position="285"/>
        <end position="298"/>
    </location>
</feature>
<evidence type="ECO:0000259" key="8">
    <source>
        <dbReference type="Pfam" id="PF10277"/>
    </source>
</evidence>
<evidence type="ECO:0000256" key="1">
    <source>
        <dbReference type="ARBA" id="ARBA00004127"/>
    </source>
</evidence>
<keyword evidence="10" id="KW-1185">Reference proteome</keyword>
<evidence type="ECO:0000256" key="6">
    <source>
        <dbReference type="SAM" id="MobiDB-lite"/>
    </source>
</evidence>
<feature type="transmembrane region" description="Helical" evidence="7">
    <location>
        <begin position="203"/>
        <end position="228"/>
    </location>
</feature>
<evidence type="ECO:0000313" key="10">
    <source>
        <dbReference type="Proteomes" id="UP000288716"/>
    </source>
</evidence>
<accession>A0A443SQ17</accession>
<dbReference type="OrthoDB" id="191706at2759"/>
<feature type="region of interest" description="Disordered" evidence="6">
    <location>
        <begin position="270"/>
        <end position="298"/>
    </location>
</feature>
<evidence type="ECO:0000256" key="4">
    <source>
        <dbReference type="ARBA" id="ARBA00022989"/>
    </source>
</evidence>
<reference evidence="9 10" key="1">
    <citation type="journal article" date="2018" name="Gigascience">
        <title>Genomes of trombidid mites reveal novel predicted allergens and laterally-transferred genes associated with secondary metabolism.</title>
        <authorList>
            <person name="Dong X."/>
            <person name="Chaisiri K."/>
            <person name="Xia D."/>
            <person name="Armstrong S.D."/>
            <person name="Fang Y."/>
            <person name="Donnelly M.J."/>
            <person name="Kadowaki T."/>
            <person name="McGarry J.W."/>
            <person name="Darby A.C."/>
            <person name="Makepeace B.L."/>
        </authorList>
    </citation>
    <scope>NUCLEOTIDE SEQUENCE [LARGE SCALE GENOMIC DNA]</scope>
    <source>
        <strain evidence="9">UoL-UT</strain>
    </source>
</reference>
<dbReference type="InterPro" id="IPR050911">
    <property type="entry name" value="DRAM/TMEM150_Autophagy_Mod"/>
</dbReference>
<dbReference type="PANTHER" id="PTHR21324:SF2">
    <property type="entry name" value="EG:22E5.9 PROTEIN"/>
    <property type="match status" value="1"/>
</dbReference>
<feature type="transmembrane region" description="Helical" evidence="7">
    <location>
        <begin position="94"/>
        <end position="115"/>
    </location>
</feature>
<name>A0A443SQ17_9ACAR</name>
<keyword evidence="3 7" id="KW-0812">Transmembrane</keyword>
<evidence type="ECO:0000256" key="2">
    <source>
        <dbReference type="ARBA" id="ARBA00006565"/>
    </source>
</evidence>
<gene>
    <name evidence="9" type="ORF">B4U80_04767</name>
</gene>
<keyword evidence="4 7" id="KW-1133">Transmembrane helix</keyword>
<evidence type="ECO:0000256" key="3">
    <source>
        <dbReference type="ARBA" id="ARBA00022692"/>
    </source>
</evidence>
<dbReference type="InterPro" id="IPR019402">
    <property type="entry name" value="CWH43_N"/>
</dbReference>
<protein>
    <submittedName>
        <fullName evidence="9">Transmembrane protein-like protein</fullName>
    </submittedName>
</protein>
<feature type="transmembrane region" description="Helical" evidence="7">
    <location>
        <begin position="121"/>
        <end position="140"/>
    </location>
</feature>
<feature type="domain" description="CWH43-like N-terminal" evidence="8">
    <location>
        <begin position="6"/>
        <end position="232"/>
    </location>
</feature>
<dbReference type="VEuPathDB" id="VectorBase:LDEU002458"/>
<feature type="compositionally biased region" description="Basic and acidic residues" evidence="6">
    <location>
        <begin position="270"/>
        <end position="284"/>
    </location>
</feature>
<sequence>MAWSSVHLLPLSVFVLLPSTFLLTYVISVLLDHVEIEWPYISDTGTKVPESCIFAQLLNLVSFLTALTIYVRYKQIEQYYRDHLSVESGFTLSRNWIAFCIGIVSCFGLSVVANFQERNIFRVHMIGALLCFGCGVIYCAMQTWLSFRMVPLVNSIRMARFRLFLTCLMFCTCSASTVLGPYAFSKMKPGRDPTKWQPDDGGYHLHVASSICEWISAMSLDFFILTFVREMHRISISSPRIVILVETLNLPSSGDGTMYQSDEVEIVRSDRRSMDKSLNSERNDYSTYGSSSRDAIIH</sequence>
<comment type="caution">
    <text evidence="9">The sequence shown here is derived from an EMBL/GenBank/DDBJ whole genome shotgun (WGS) entry which is preliminary data.</text>
</comment>
<feature type="transmembrane region" description="Helical" evidence="7">
    <location>
        <begin position="161"/>
        <end position="183"/>
    </location>
</feature>
<comment type="subcellular location">
    <subcellularLocation>
        <location evidence="1">Endomembrane system</location>
        <topology evidence="1">Multi-pass membrane protein</topology>
    </subcellularLocation>
</comment>
<dbReference type="STRING" id="299467.A0A443SQ17"/>
<feature type="transmembrane region" description="Helical" evidence="7">
    <location>
        <begin position="7"/>
        <end position="31"/>
    </location>
</feature>
<feature type="transmembrane region" description="Helical" evidence="7">
    <location>
        <begin position="53"/>
        <end position="73"/>
    </location>
</feature>
<dbReference type="PANTHER" id="PTHR21324">
    <property type="entry name" value="FASTING-INDUCIBLE INTEGRAL MEMBRANE PROTEIN TM6P1-RELATED"/>
    <property type="match status" value="1"/>
</dbReference>
<dbReference type="Pfam" id="PF10277">
    <property type="entry name" value="Frag1"/>
    <property type="match status" value="1"/>
</dbReference>
<dbReference type="Proteomes" id="UP000288716">
    <property type="component" value="Unassembled WGS sequence"/>
</dbReference>
<dbReference type="AlphaFoldDB" id="A0A443SQ17"/>
<organism evidence="9 10">
    <name type="scientific">Leptotrombidium deliense</name>
    <dbReference type="NCBI Taxonomy" id="299467"/>
    <lineage>
        <taxon>Eukaryota</taxon>
        <taxon>Metazoa</taxon>
        <taxon>Ecdysozoa</taxon>
        <taxon>Arthropoda</taxon>
        <taxon>Chelicerata</taxon>
        <taxon>Arachnida</taxon>
        <taxon>Acari</taxon>
        <taxon>Acariformes</taxon>
        <taxon>Trombidiformes</taxon>
        <taxon>Prostigmata</taxon>
        <taxon>Anystina</taxon>
        <taxon>Parasitengona</taxon>
        <taxon>Trombiculoidea</taxon>
        <taxon>Trombiculidae</taxon>
        <taxon>Leptotrombidium</taxon>
    </lineage>
</organism>
<dbReference type="EMBL" id="NCKV01000851">
    <property type="protein sequence ID" value="RWS29582.1"/>
    <property type="molecule type" value="Genomic_DNA"/>
</dbReference>
<evidence type="ECO:0000256" key="5">
    <source>
        <dbReference type="ARBA" id="ARBA00023136"/>
    </source>
</evidence>